<sequence length="238" mass="25993">MYQNNPGSHSTISHTTTNGLMDLMTSLAIIFVLLLAASLAPQAAQESPTDAPTPPPQATASDPATPLASNIQTLLYEHFAQFGLSVDNDPQDPLLMRIVIPEDLLNFDSGKSTLTPQADRFLTDMMPRYAVLVCGPLESHIDSVVIEGHTDDRGDDAMNLRLSQERSFRVMTKGLEVIDRAEPTASPCFQRLTSASGRGRQDLIAHPATGVDREKSRRVIFKLRLRSAPTPHTLPHTS</sequence>
<evidence type="ECO:0000256" key="3">
    <source>
        <dbReference type="SAM" id="Phobius"/>
    </source>
</evidence>
<dbReference type="PROSITE" id="PS51123">
    <property type="entry name" value="OMPA_2"/>
    <property type="match status" value="1"/>
</dbReference>
<name>A0A330LAF6_9BACT</name>
<dbReference type="Proteomes" id="UP000248168">
    <property type="component" value="Unassembled WGS sequence"/>
</dbReference>
<accession>A0A330LAF6</accession>
<proteinExistence type="predicted"/>
<dbReference type="SUPFAM" id="SSF103088">
    <property type="entry name" value="OmpA-like"/>
    <property type="match status" value="1"/>
</dbReference>
<gene>
    <name evidence="5" type="ORF">NITLEN_90080</name>
</gene>
<keyword evidence="3" id="KW-0812">Transmembrane</keyword>
<feature type="domain" description="OmpA-like" evidence="4">
    <location>
        <begin position="94"/>
        <end position="227"/>
    </location>
</feature>
<protein>
    <recommendedName>
        <fullName evidence="4">OmpA-like domain-containing protein</fullName>
    </recommendedName>
</protein>
<dbReference type="PANTHER" id="PTHR30329">
    <property type="entry name" value="STATOR ELEMENT OF FLAGELLAR MOTOR COMPLEX"/>
    <property type="match status" value="1"/>
</dbReference>
<dbReference type="EMBL" id="OUNR01000022">
    <property type="protein sequence ID" value="SPP66825.1"/>
    <property type="molecule type" value="Genomic_DNA"/>
</dbReference>
<evidence type="ECO:0000256" key="2">
    <source>
        <dbReference type="SAM" id="MobiDB-lite"/>
    </source>
</evidence>
<feature type="region of interest" description="Disordered" evidence="2">
    <location>
        <begin position="45"/>
        <end position="65"/>
    </location>
</feature>
<evidence type="ECO:0000313" key="6">
    <source>
        <dbReference type="Proteomes" id="UP000248168"/>
    </source>
</evidence>
<keyword evidence="3" id="KW-1133">Transmembrane helix</keyword>
<dbReference type="InterPro" id="IPR036737">
    <property type="entry name" value="OmpA-like_sf"/>
</dbReference>
<dbReference type="PANTHER" id="PTHR30329:SF21">
    <property type="entry name" value="LIPOPROTEIN YIAD-RELATED"/>
    <property type="match status" value="1"/>
</dbReference>
<dbReference type="AlphaFoldDB" id="A0A330LAF6"/>
<dbReference type="InterPro" id="IPR006665">
    <property type="entry name" value="OmpA-like"/>
</dbReference>
<evidence type="ECO:0000313" key="5">
    <source>
        <dbReference type="EMBL" id="SPP66825.1"/>
    </source>
</evidence>
<keyword evidence="6" id="KW-1185">Reference proteome</keyword>
<dbReference type="CDD" id="cd07185">
    <property type="entry name" value="OmpA_C-like"/>
    <property type="match status" value="1"/>
</dbReference>
<keyword evidence="1 3" id="KW-0472">Membrane</keyword>
<dbReference type="Pfam" id="PF00691">
    <property type="entry name" value="OmpA"/>
    <property type="match status" value="1"/>
</dbReference>
<organism evidence="5 6">
    <name type="scientific">Nitrospira lenta</name>
    <dbReference type="NCBI Taxonomy" id="1436998"/>
    <lineage>
        <taxon>Bacteria</taxon>
        <taxon>Pseudomonadati</taxon>
        <taxon>Nitrospirota</taxon>
        <taxon>Nitrospiria</taxon>
        <taxon>Nitrospirales</taxon>
        <taxon>Nitrospiraceae</taxon>
        <taxon>Nitrospira</taxon>
    </lineage>
</organism>
<evidence type="ECO:0000259" key="4">
    <source>
        <dbReference type="PROSITE" id="PS51123"/>
    </source>
</evidence>
<reference evidence="6" key="1">
    <citation type="submission" date="2018-04" db="EMBL/GenBank/DDBJ databases">
        <authorList>
            <person name="Lucker S."/>
            <person name="Sakoula D."/>
        </authorList>
    </citation>
    <scope>NUCLEOTIDE SEQUENCE [LARGE SCALE GENOMIC DNA]</scope>
</reference>
<dbReference type="InterPro" id="IPR050330">
    <property type="entry name" value="Bact_OuterMem_StrucFunc"/>
</dbReference>
<evidence type="ECO:0000256" key="1">
    <source>
        <dbReference type="PROSITE-ProRule" id="PRU00473"/>
    </source>
</evidence>
<dbReference type="GO" id="GO:0016020">
    <property type="term" value="C:membrane"/>
    <property type="evidence" value="ECO:0007669"/>
    <property type="project" value="UniProtKB-UniRule"/>
</dbReference>
<dbReference type="OrthoDB" id="9789430at2"/>
<dbReference type="RefSeq" id="WP_121990941.1">
    <property type="nucleotide sequence ID" value="NZ_OUNR01000022.1"/>
</dbReference>
<dbReference type="InParanoid" id="A0A330LAF6"/>
<dbReference type="Gene3D" id="3.30.1330.60">
    <property type="entry name" value="OmpA-like domain"/>
    <property type="match status" value="1"/>
</dbReference>
<feature type="transmembrane region" description="Helical" evidence="3">
    <location>
        <begin position="20"/>
        <end position="40"/>
    </location>
</feature>